<reference evidence="1 2" key="1">
    <citation type="journal article" date="2020" name="Appl. Environ. Microbiol.">
        <title>Genomic Characteristics of a Novel Species of Ammonia-Oxidizing Archaea from the Jiulong River Estuary.</title>
        <authorList>
            <person name="Zou D."/>
            <person name="Wan R."/>
            <person name="Han L."/>
            <person name="Xu M.N."/>
            <person name="Liu Y."/>
            <person name="Liu H."/>
            <person name="Kao S.J."/>
            <person name="Li M."/>
        </authorList>
    </citation>
    <scope>NUCLEOTIDE SEQUENCE [LARGE SCALE GENOMIC DNA]</scope>
    <source>
        <strain evidence="1">W2bin3</strain>
    </source>
</reference>
<evidence type="ECO:0000313" key="1">
    <source>
        <dbReference type="EMBL" id="MBA4454283.1"/>
    </source>
</evidence>
<evidence type="ECO:0000313" key="2">
    <source>
        <dbReference type="Proteomes" id="UP000526786"/>
    </source>
</evidence>
<dbReference type="EMBL" id="JACENC010000192">
    <property type="protein sequence ID" value="MBA4454283.1"/>
    <property type="molecule type" value="Genomic_DNA"/>
</dbReference>
<protein>
    <submittedName>
        <fullName evidence="1">Uncharacterized protein</fullName>
    </submittedName>
</protein>
<name>A0AC60W3Z8_9ARCH</name>
<comment type="caution">
    <text evidence="1">The sequence shown here is derived from an EMBL/GenBank/DDBJ whole genome shotgun (WGS) entry which is preliminary data.</text>
</comment>
<organism evidence="1 2">
    <name type="scientific">Candidatus Nitrosomaritimum aestuariumsis</name>
    <dbReference type="NCBI Taxonomy" id="3342354"/>
    <lineage>
        <taxon>Archaea</taxon>
        <taxon>Nitrososphaerota</taxon>
        <taxon>Nitrososphaeria</taxon>
        <taxon>Nitrosopumilales</taxon>
        <taxon>Nitrosopumilaceae</taxon>
        <taxon>Candidatus Nitrosomaritimum</taxon>
    </lineage>
</organism>
<sequence>MWSPIVVKKPELSKIQLEGLFSGKIPAIILRSFVDDAYCETVTRRIIDSNHDDFQNGKLNHIGPFLMAYSTKKKEYFEKAQFAKKTFDEIFFDLEDPSKKIFRILSGLFPKHSMRIAQEYQNNYSPYVIRIHKNGKSIPVHKDRVSYEGKDYSLSDIAKQLSCILHIQKSEKGGDLIIYKKNWEKSDEKFRNIDFGYGSDLVSSSESSKISNLRVGDL</sequence>
<proteinExistence type="predicted"/>
<accession>A0AC60W3Z8</accession>
<feature type="non-terminal residue" evidence="1">
    <location>
        <position position="218"/>
    </location>
</feature>
<dbReference type="Proteomes" id="UP000526786">
    <property type="component" value="Unassembled WGS sequence"/>
</dbReference>
<gene>
    <name evidence="1" type="ORF">H2B05_04990</name>
</gene>